<dbReference type="GO" id="GO:0019634">
    <property type="term" value="P:organic phosphonate metabolic process"/>
    <property type="evidence" value="ECO:0007669"/>
    <property type="project" value="UniProtKB-UniRule"/>
</dbReference>
<dbReference type="SUPFAM" id="SSF52540">
    <property type="entry name" value="P-loop containing nucleoside triphosphate hydrolases"/>
    <property type="match status" value="1"/>
</dbReference>
<keyword evidence="8" id="KW-0418">Kinase</keyword>
<dbReference type="EMBL" id="SWDV01000012">
    <property type="protein sequence ID" value="TLX77914.1"/>
    <property type="molecule type" value="Genomic_DNA"/>
</dbReference>
<dbReference type="SMART" id="SM00072">
    <property type="entry name" value="GuKc"/>
    <property type="match status" value="1"/>
</dbReference>
<keyword evidence="5 6" id="KW-0067">ATP-binding</keyword>
<evidence type="ECO:0000313" key="9">
    <source>
        <dbReference type="Proteomes" id="UP000306635"/>
    </source>
</evidence>
<proteinExistence type="inferred from homology"/>
<accession>A0A5R9R589</accession>
<dbReference type="PANTHER" id="PTHR23117:SF8">
    <property type="entry name" value="RIBOSE 1,5-BISPHOSPHATE PHOSPHOKINASE PHNN"/>
    <property type="match status" value="1"/>
</dbReference>
<comment type="similarity">
    <text evidence="6">Belongs to the ribose 1,5-bisphosphokinase family.</text>
</comment>
<evidence type="ECO:0000256" key="1">
    <source>
        <dbReference type="ARBA" id="ARBA00000373"/>
    </source>
</evidence>
<evidence type="ECO:0000313" key="8">
    <source>
        <dbReference type="EMBL" id="TLX77914.1"/>
    </source>
</evidence>
<gene>
    <name evidence="6 8" type="primary">phnN</name>
    <name evidence="8" type="ORF">FAS41_12205</name>
</gene>
<keyword evidence="9" id="KW-1185">Reference proteome</keyword>
<dbReference type="Proteomes" id="UP000306635">
    <property type="component" value="Unassembled WGS sequence"/>
</dbReference>
<keyword evidence="3 6" id="KW-0808">Transferase</keyword>
<reference evidence="8 9" key="1">
    <citation type="submission" date="2019-04" db="EMBL/GenBank/DDBJ databases">
        <authorList>
            <person name="Li M."/>
        </authorList>
    </citation>
    <scope>NUCLEOTIDE SEQUENCE [LARGE SCALE GENOMIC DNA]</scope>
    <source>
        <strain evidence="8 9">LAM1902</strain>
    </source>
</reference>
<dbReference type="InterPro" id="IPR008145">
    <property type="entry name" value="GK/Ca_channel_bsu"/>
</dbReference>
<protein>
    <recommendedName>
        <fullName evidence="6">Ribose 1,5-bisphosphate phosphokinase PhnN</fullName>
        <ecNumber evidence="6">2.7.4.23</ecNumber>
    </recommendedName>
    <alternativeName>
        <fullName evidence="6">Ribose 1,5-bisphosphokinase</fullName>
    </alternativeName>
</protein>
<evidence type="ECO:0000256" key="5">
    <source>
        <dbReference type="ARBA" id="ARBA00022840"/>
    </source>
</evidence>
<dbReference type="RefSeq" id="WP_138522534.1">
    <property type="nucleotide sequence ID" value="NZ_JAOCBK010000001.1"/>
</dbReference>
<dbReference type="EC" id="2.7.4.23" evidence="6"/>
<evidence type="ECO:0000256" key="4">
    <source>
        <dbReference type="ARBA" id="ARBA00022741"/>
    </source>
</evidence>
<dbReference type="PANTHER" id="PTHR23117">
    <property type="entry name" value="GUANYLATE KINASE-RELATED"/>
    <property type="match status" value="1"/>
</dbReference>
<dbReference type="AlphaFoldDB" id="A0A5R9R589"/>
<comment type="catalytic activity">
    <reaction evidence="1 6">
        <text>alpha-D-ribose 1,5-bisphosphate + ATP = 5-phospho-alpha-D-ribose 1-diphosphate + ADP</text>
        <dbReference type="Rhea" id="RHEA:20109"/>
        <dbReference type="ChEBI" id="CHEBI:30616"/>
        <dbReference type="ChEBI" id="CHEBI:58017"/>
        <dbReference type="ChEBI" id="CHEBI:68688"/>
        <dbReference type="ChEBI" id="CHEBI:456216"/>
        <dbReference type="EC" id="2.7.4.23"/>
    </reaction>
</comment>
<dbReference type="NCBIfam" id="NF007485">
    <property type="entry name" value="PRK10078.1"/>
    <property type="match status" value="1"/>
</dbReference>
<dbReference type="NCBIfam" id="TIGR02322">
    <property type="entry name" value="phosphon_PhnN"/>
    <property type="match status" value="1"/>
</dbReference>
<comment type="caution">
    <text evidence="8">The sequence shown here is derived from an EMBL/GenBank/DDBJ whole genome shotgun (WGS) entry which is preliminary data.</text>
</comment>
<evidence type="ECO:0000256" key="2">
    <source>
        <dbReference type="ARBA" id="ARBA00005069"/>
    </source>
</evidence>
<dbReference type="UniPathway" id="UPA00087">
    <property type="reaction ID" value="UER00175"/>
</dbReference>
<dbReference type="OrthoDB" id="341217at2"/>
<dbReference type="InterPro" id="IPR012699">
    <property type="entry name" value="PhnN"/>
</dbReference>
<dbReference type="GO" id="GO:0033863">
    <property type="term" value="F:ribose 1,5-bisphosphate phosphokinase activity"/>
    <property type="evidence" value="ECO:0007669"/>
    <property type="project" value="UniProtKB-UniRule"/>
</dbReference>
<dbReference type="Gene3D" id="3.40.50.300">
    <property type="entry name" value="P-loop containing nucleotide triphosphate hydrolases"/>
    <property type="match status" value="1"/>
</dbReference>
<dbReference type="GO" id="GO:0006015">
    <property type="term" value="P:5-phosphoribose 1-diphosphate biosynthetic process"/>
    <property type="evidence" value="ECO:0007669"/>
    <property type="project" value="UniProtKB-UniRule"/>
</dbReference>
<dbReference type="PROSITE" id="PS50052">
    <property type="entry name" value="GUANYLATE_KINASE_2"/>
    <property type="match status" value="1"/>
</dbReference>
<evidence type="ECO:0000259" key="7">
    <source>
        <dbReference type="PROSITE" id="PS50052"/>
    </source>
</evidence>
<comment type="pathway">
    <text evidence="2 6">Metabolic intermediate biosynthesis; 5-phospho-alpha-D-ribose 1-diphosphate biosynthesis; 5-phospho-alpha-D-ribose 1-diphosphate from D-ribose 5-phosphate (route II): step 3/3.</text>
</comment>
<dbReference type="GO" id="GO:0005829">
    <property type="term" value="C:cytosol"/>
    <property type="evidence" value="ECO:0007669"/>
    <property type="project" value="TreeGrafter"/>
</dbReference>
<comment type="function">
    <text evidence="6">Catalyzes the phosphorylation of ribose 1,5-bisphosphate to 5-phospho-D-ribosyl alpha-1-diphosphate (PRPP).</text>
</comment>
<sequence>MTPGRLIFLMGPSGSGKDSVLQAASVPLAAMDCRIVRRVITRSAEAHGEEAHSVSVDEFTELERSGAFAMSWRANGLHYGIPREIDDWLAAGHDVLVNGSRKYLPEARRRYPQLIAVLLKVDSEVLRQRLLKRGRETLAEIEERLARNAHFADGLPGPLVELDNSVSLEVTVGHLLDLLAPPDAQAPAEVSPGSVRG</sequence>
<evidence type="ECO:0000256" key="3">
    <source>
        <dbReference type="ARBA" id="ARBA00022679"/>
    </source>
</evidence>
<dbReference type="HAMAP" id="MF_00836">
    <property type="entry name" value="PhnN"/>
    <property type="match status" value="1"/>
</dbReference>
<feature type="binding site" evidence="6">
    <location>
        <begin position="11"/>
        <end position="18"/>
    </location>
    <ligand>
        <name>ATP</name>
        <dbReference type="ChEBI" id="CHEBI:30616"/>
    </ligand>
</feature>
<name>A0A5R9R589_9PSED</name>
<evidence type="ECO:0000256" key="6">
    <source>
        <dbReference type="HAMAP-Rule" id="MF_00836"/>
    </source>
</evidence>
<dbReference type="GO" id="GO:0005524">
    <property type="term" value="F:ATP binding"/>
    <property type="evidence" value="ECO:0007669"/>
    <property type="project" value="UniProtKB-KW"/>
</dbReference>
<keyword evidence="4 6" id="KW-0547">Nucleotide-binding</keyword>
<organism evidence="8 9">
    <name type="scientific">Pseudomonas nicosulfuronedens</name>
    <dbReference type="NCBI Taxonomy" id="2571105"/>
    <lineage>
        <taxon>Bacteria</taxon>
        <taxon>Pseudomonadati</taxon>
        <taxon>Pseudomonadota</taxon>
        <taxon>Gammaproteobacteria</taxon>
        <taxon>Pseudomonadales</taxon>
        <taxon>Pseudomonadaceae</taxon>
        <taxon>Pseudomonas</taxon>
    </lineage>
</organism>
<dbReference type="InterPro" id="IPR027417">
    <property type="entry name" value="P-loop_NTPase"/>
</dbReference>
<feature type="domain" description="Guanylate kinase-like" evidence="7">
    <location>
        <begin position="4"/>
        <end position="180"/>
    </location>
</feature>
<dbReference type="InterPro" id="IPR008144">
    <property type="entry name" value="Guanylate_kin-like_dom"/>
</dbReference>